<name>A0A165ENK7_9BASI</name>
<dbReference type="AlphaFoldDB" id="A0A165ENK7"/>
<feature type="region of interest" description="Disordered" evidence="1">
    <location>
        <begin position="249"/>
        <end position="275"/>
    </location>
</feature>
<evidence type="ECO:0000256" key="1">
    <source>
        <dbReference type="SAM" id="MobiDB-lite"/>
    </source>
</evidence>
<accession>A0A165ENK7</accession>
<protein>
    <submittedName>
        <fullName evidence="2">Uncharacterized protein</fullName>
    </submittedName>
</protein>
<dbReference type="InParanoid" id="A0A165ENK7"/>
<dbReference type="OrthoDB" id="3347559at2759"/>
<dbReference type="Pfam" id="PF09729">
    <property type="entry name" value="Gti1_Pac2"/>
    <property type="match status" value="1"/>
</dbReference>
<proteinExistence type="predicted"/>
<organism evidence="2 3">
    <name type="scientific">Calocera cornea HHB12733</name>
    <dbReference type="NCBI Taxonomy" id="1353952"/>
    <lineage>
        <taxon>Eukaryota</taxon>
        <taxon>Fungi</taxon>
        <taxon>Dikarya</taxon>
        <taxon>Basidiomycota</taxon>
        <taxon>Agaricomycotina</taxon>
        <taxon>Dacrymycetes</taxon>
        <taxon>Dacrymycetales</taxon>
        <taxon>Dacrymycetaceae</taxon>
        <taxon>Calocera</taxon>
    </lineage>
</organism>
<evidence type="ECO:0000313" key="2">
    <source>
        <dbReference type="EMBL" id="KZT55225.1"/>
    </source>
</evidence>
<sequence length="316" mass="35914">MQTNTYTLSTAHSQSISATVPTADGVLISTEMDALRLFEAARLYPLQFPMVANRIEDWKIRVQLFVHGSVFIFQRRPDFTRWTDGRRWMPNQQIGPFLCYEEAWRRDVTQNTYRQGVNRGERGYSRPDLDRKEGGLQKWTYTVHVIPNPQVPHERMVWEMIWYLQPQLFANGAHGLVPVSQHDFLRTINVPPYLYFMEATVPLPRQTSNIVRIPECGLFRSQAQVFPAMASSSTPSMGASIPRPMSVPPRHFGGSREQSIGPNGQISPSPGQRFQLPSITEVFGPSHTIALDHARLPTYAEFVSRTLPDQAFGPSS</sequence>
<evidence type="ECO:0000313" key="3">
    <source>
        <dbReference type="Proteomes" id="UP000076842"/>
    </source>
</evidence>
<feature type="compositionally biased region" description="Polar residues" evidence="1">
    <location>
        <begin position="256"/>
        <end position="275"/>
    </location>
</feature>
<dbReference type="EMBL" id="KV423999">
    <property type="protein sequence ID" value="KZT55225.1"/>
    <property type="molecule type" value="Genomic_DNA"/>
</dbReference>
<dbReference type="PANTHER" id="PTHR28027">
    <property type="entry name" value="TRANSCRIPTIONAL REGULATOR MIT1"/>
    <property type="match status" value="1"/>
</dbReference>
<dbReference type="GO" id="GO:0003677">
    <property type="term" value="F:DNA binding"/>
    <property type="evidence" value="ECO:0007669"/>
    <property type="project" value="TreeGrafter"/>
</dbReference>
<reference evidence="2 3" key="1">
    <citation type="journal article" date="2016" name="Mol. Biol. Evol.">
        <title>Comparative Genomics of Early-Diverging Mushroom-Forming Fungi Provides Insights into the Origins of Lignocellulose Decay Capabilities.</title>
        <authorList>
            <person name="Nagy L.G."/>
            <person name="Riley R."/>
            <person name="Tritt A."/>
            <person name="Adam C."/>
            <person name="Daum C."/>
            <person name="Floudas D."/>
            <person name="Sun H."/>
            <person name="Yadav J.S."/>
            <person name="Pangilinan J."/>
            <person name="Larsson K.H."/>
            <person name="Matsuura K."/>
            <person name="Barry K."/>
            <person name="Labutti K."/>
            <person name="Kuo R."/>
            <person name="Ohm R.A."/>
            <person name="Bhattacharya S.S."/>
            <person name="Shirouzu T."/>
            <person name="Yoshinaga Y."/>
            <person name="Martin F.M."/>
            <person name="Grigoriev I.V."/>
            <person name="Hibbett D.S."/>
        </authorList>
    </citation>
    <scope>NUCLEOTIDE SEQUENCE [LARGE SCALE GENOMIC DNA]</scope>
    <source>
        <strain evidence="2 3">HHB12733</strain>
    </source>
</reference>
<dbReference type="InterPro" id="IPR018608">
    <property type="entry name" value="Gti1/Pac2"/>
</dbReference>
<dbReference type="Proteomes" id="UP000076842">
    <property type="component" value="Unassembled WGS sequence"/>
</dbReference>
<gene>
    <name evidence="2" type="ORF">CALCODRAFT_518915</name>
</gene>
<keyword evidence="3" id="KW-1185">Reference proteome</keyword>
<dbReference type="PANTHER" id="PTHR28027:SF1">
    <property type="entry name" value="CAMP INDEPENDENT REGULATORY PROTEIN (AFU_ORTHOLOGUE AFUA_3G09640)"/>
    <property type="match status" value="1"/>
</dbReference>